<dbReference type="EMBL" id="CANTUO010000004">
    <property type="protein sequence ID" value="CAI5759619.1"/>
    <property type="molecule type" value="Genomic_DNA"/>
</dbReference>
<feature type="compositionally biased region" description="Acidic residues" evidence="6">
    <location>
        <begin position="554"/>
        <end position="565"/>
    </location>
</feature>
<feature type="transmembrane region" description="Helical" evidence="7">
    <location>
        <begin position="472"/>
        <end position="490"/>
    </location>
</feature>
<gene>
    <name evidence="8" type="ORF">CANVERA_P4130</name>
</gene>
<evidence type="ECO:0008006" key="10">
    <source>
        <dbReference type="Google" id="ProtNLM"/>
    </source>
</evidence>
<reference evidence="8" key="1">
    <citation type="submission" date="2022-12" db="EMBL/GenBank/DDBJ databases">
        <authorList>
            <person name="Brejova B."/>
        </authorList>
    </citation>
    <scope>NUCLEOTIDE SEQUENCE</scope>
</reference>
<feature type="transmembrane region" description="Helical" evidence="7">
    <location>
        <begin position="702"/>
        <end position="725"/>
    </location>
</feature>
<keyword evidence="9" id="KW-1185">Reference proteome</keyword>
<protein>
    <recommendedName>
        <fullName evidence="10">Manganese resistance protein MNR2</fullName>
    </recommendedName>
</protein>
<dbReference type="InterPro" id="IPR044089">
    <property type="entry name" value="Alr1-like"/>
</dbReference>
<dbReference type="SUPFAM" id="SSF144083">
    <property type="entry name" value="Magnesium transport protein CorA, transmembrane region"/>
    <property type="match status" value="1"/>
</dbReference>
<comment type="caution">
    <text evidence="8">The sequence shown here is derived from an EMBL/GenBank/DDBJ whole genome shotgun (WGS) entry which is preliminary data.</text>
</comment>
<dbReference type="GO" id="GO:0010961">
    <property type="term" value="P:intracellular magnesium ion homeostasis"/>
    <property type="evidence" value="ECO:0007669"/>
    <property type="project" value="TreeGrafter"/>
</dbReference>
<keyword evidence="3 7" id="KW-0812">Transmembrane</keyword>
<dbReference type="OrthoDB" id="29879at2759"/>
<dbReference type="InterPro" id="IPR045861">
    <property type="entry name" value="CorA_cytoplasmic_dom"/>
</dbReference>
<evidence type="ECO:0000256" key="2">
    <source>
        <dbReference type="ARBA" id="ARBA00009765"/>
    </source>
</evidence>
<feature type="region of interest" description="Disordered" evidence="6">
    <location>
        <begin position="1"/>
        <end position="33"/>
    </location>
</feature>
<dbReference type="InterPro" id="IPR002523">
    <property type="entry name" value="MgTranspt_CorA/ZnTranspt_ZntB"/>
</dbReference>
<proteinExistence type="inferred from homology"/>
<dbReference type="FunFam" id="1.20.58.340:FF:000008">
    <property type="entry name" value="CorA family metal ion transporter"/>
    <property type="match status" value="1"/>
</dbReference>
<dbReference type="GO" id="GO:0000329">
    <property type="term" value="C:fungal-type vacuole membrane"/>
    <property type="evidence" value="ECO:0007669"/>
    <property type="project" value="TreeGrafter"/>
</dbReference>
<comment type="similarity">
    <text evidence="2">Belongs to the CorA metal ion transporter (MIT) (TC 1.A.35) family.</text>
</comment>
<keyword evidence="4 7" id="KW-1133">Transmembrane helix</keyword>
<evidence type="ECO:0000256" key="7">
    <source>
        <dbReference type="SAM" id="Phobius"/>
    </source>
</evidence>
<evidence type="ECO:0000313" key="8">
    <source>
        <dbReference type="EMBL" id="CAI5759619.1"/>
    </source>
</evidence>
<name>A0A9W4XI07_9ASCO</name>
<evidence type="ECO:0000256" key="1">
    <source>
        <dbReference type="ARBA" id="ARBA00004141"/>
    </source>
</evidence>
<evidence type="ECO:0000313" key="9">
    <source>
        <dbReference type="Proteomes" id="UP001152885"/>
    </source>
</evidence>
<dbReference type="PANTHER" id="PTHR21535">
    <property type="entry name" value="MAGNESIUM AND COBALT TRANSPORT PROTEIN/MITOCHONDRIAL IMPORT INNER MEMBRANE TRANSLOCASE SUBUNIT TIM8"/>
    <property type="match status" value="1"/>
</dbReference>
<dbReference type="Gene3D" id="3.30.460.20">
    <property type="entry name" value="CorA soluble domain-like"/>
    <property type="match status" value="1"/>
</dbReference>
<feature type="region of interest" description="Disordered" evidence="6">
    <location>
        <begin position="50"/>
        <end position="91"/>
    </location>
</feature>
<dbReference type="InterPro" id="IPR045863">
    <property type="entry name" value="CorA_TM1_TM2"/>
</dbReference>
<comment type="subcellular location">
    <subcellularLocation>
        <location evidence="1">Membrane</location>
        <topology evidence="1">Multi-pass membrane protein</topology>
    </subcellularLocation>
</comment>
<evidence type="ECO:0000256" key="5">
    <source>
        <dbReference type="ARBA" id="ARBA00023136"/>
    </source>
</evidence>
<feature type="region of interest" description="Disordered" evidence="6">
    <location>
        <begin position="548"/>
        <end position="568"/>
    </location>
</feature>
<evidence type="ECO:0000256" key="6">
    <source>
        <dbReference type="SAM" id="MobiDB-lite"/>
    </source>
</evidence>
<evidence type="ECO:0000256" key="4">
    <source>
        <dbReference type="ARBA" id="ARBA00022989"/>
    </source>
</evidence>
<dbReference type="SUPFAM" id="SSF143865">
    <property type="entry name" value="CorA soluble domain-like"/>
    <property type="match status" value="1"/>
</dbReference>
<sequence>MDRRNYDDLSESSMRSSHTTKNHNKNSKSSSSLDHLVSTGVYIDHRNQKDLAHSHSSPANTRRRSNNNGFKKDQPNSISYFDSHPHQRMQHTTSLPLTNKNLQSLLNKSDQPVSPTGGGVALDMDKFANEQKNIVQSFNIPFEDNQIQNNNDHETFSINSMEFGGSNPSSHHSSDSTSLDDVFMYEYNEENKYEDWPDLKVLEEFIINEIQNKNQQVIFGKTKIHDESKPAKNSPPLDEATETTPLVDHFQINEVESLDSLGENLRVRPTPIQPWDHLPTTMQSQDQSGPFRFTYFRDDLPKTIHSANLSGLVDPANISERLAELFQYTNKSSPPSTTSVSSKKNYAEPFWLDVLDPTEEEMKVLSKTFGIHPLTTEDIFLGEAREKVELFKSYYFICFTSFDVIYERRKQRAKEQEKKHSKLQEIDDNRSERHNFFKWLNKHKRPSTIEKAVSTTVKSKTKKIREGELAPLNMYVIVFKSAVITFHFSATPHPINVRRRARMLKDYLSITSDWICYAIIDDITDSFAPMIETIETEVNSIEDAILKMHSGDPDTSDDESEDEETHENVFVWRKRSKSTVDQQHFFNSSKSSKSSASSSKILGWKRKGDMLRRIGECRKRVMSVMRLLSSKADVIRGFSKRFNDLETQQQEIAMYLGDIQDHIVTMIQALNHYEKLLARFHSNYLAQINIDMTKVNNDTNDVLGKITILGTIVLPINVVTGLWGMNCLVPGQDYNGLGWFWGIVGAMALFSIIAYNYARKVTGL</sequence>
<organism evidence="8 9">
    <name type="scientific">Candida verbasci</name>
    <dbReference type="NCBI Taxonomy" id="1227364"/>
    <lineage>
        <taxon>Eukaryota</taxon>
        <taxon>Fungi</taxon>
        <taxon>Dikarya</taxon>
        <taxon>Ascomycota</taxon>
        <taxon>Saccharomycotina</taxon>
        <taxon>Pichiomycetes</taxon>
        <taxon>Debaryomycetaceae</taxon>
        <taxon>Candida/Lodderomyces clade</taxon>
        <taxon>Candida</taxon>
    </lineage>
</organism>
<dbReference type="Gene3D" id="1.20.58.340">
    <property type="entry name" value="Magnesium transport protein CorA, transmembrane region"/>
    <property type="match status" value="2"/>
</dbReference>
<keyword evidence="5 7" id="KW-0472">Membrane</keyword>
<dbReference type="CDD" id="cd12829">
    <property type="entry name" value="Alr1p-like"/>
    <property type="match status" value="1"/>
</dbReference>
<evidence type="ECO:0000256" key="3">
    <source>
        <dbReference type="ARBA" id="ARBA00022692"/>
    </source>
</evidence>
<dbReference type="GO" id="GO:0015095">
    <property type="term" value="F:magnesium ion transmembrane transporter activity"/>
    <property type="evidence" value="ECO:0007669"/>
    <property type="project" value="InterPro"/>
</dbReference>
<dbReference type="AlphaFoldDB" id="A0A9W4XI07"/>
<dbReference type="PANTHER" id="PTHR21535:SF51">
    <property type="entry name" value="MANGANESE RESISTANCE PROTEIN MNR2"/>
    <property type="match status" value="1"/>
</dbReference>
<feature type="transmembrane region" description="Helical" evidence="7">
    <location>
        <begin position="737"/>
        <end position="758"/>
    </location>
</feature>
<accession>A0A9W4XI07</accession>
<dbReference type="Proteomes" id="UP001152885">
    <property type="component" value="Unassembled WGS sequence"/>
</dbReference>
<dbReference type="Pfam" id="PF01544">
    <property type="entry name" value="CorA"/>
    <property type="match status" value="1"/>
</dbReference>